<accession>A0ABR4K5X6</accession>
<name>A0ABR4K5X6_9EURO</name>
<dbReference type="EMBL" id="JBFXLU010000062">
    <property type="protein sequence ID" value="KAL2846672.1"/>
    <property type="molecule type" value="Genomic_DNA"/>
</dbReference>
<comment type="caution">
    <text evidence="1">The sequence shown here is derived from an EMBL/GenBank/DDBJ whole genome shotgun (WGS) entry which is preliminary data.</text>
</comment>
<evidence type="ECO:0000313" key="1">
    <source>
        <dbReference type="EMBL" id="KAL2846672.1"/>
    </source>
</evidence>
<proteinExistence type="predicted"/>
<dbReference type="Proteomes" id="UP001610446">
    <property type="component" value="Unassembled WGS sequence"/>
</dbReference>
<protein>
    <submittedName>
        <fullName evidence="1">Uncharacterized protein</fullName>
    </submittedName>
</protein>
<organism evidence="1 2">
    <name type="scientific">Aspergillus pseudoustus</name>
    <dbReference type="NCBI Taxonomy" id="1810923"/>
    <lineage>
        <taxon>Eukaryota</taxon>
        <taxon>Fungi</taxon>
        <taxon>Dikarya</taxon>
        <taxon>Ascomycota</taxon>
        <taxon>Pezizomycotina</taxon>
        <taxon>Eurotiomycetes</taxon>
        <taxon>Eurotiomycetidae</taxon>
        <taxon>Eurotiales</taxon>
        <taxon>Aspergillaceae</taxon>
        <taxon>Aspergillus</taxon>
        <taxon>Aspergillus subgen. Nidulantes</taxon>
    </lineage>
</organism>
<evidence type="ECO:0000313" key="2">
    <source>
        <dbReference type="Proteomes" id="UP001610446"/>
    </source>
</evidence>
<keyword evidence="2" id="KW-1185">Reference proteome</keyword>
<reference evidence="1 2" key="1">
    <citation type="submission" date="2024-07" db="EMBL/GenBank/DDBJ databases">
        <title>Section-level genome sequencing and comparative genomics of Aspergillus sections Usti and Cavernicolus.</title>
        <authorList>
            <consortium name="Lawrence Berkeley National Laboratory"/>
            <person name="Nybo J.L."/>
            <person name="Vesth T.C."/>
            <person name="Theobald S."/>
            <person name="Frisvad J.C."/>
            <person name="Larsen T.O."/>
            <person name="Kjaerboelling I."/>
            <person name="Rothschild-Mancinelli K."/>
            <person name="Lyhne E.K."/>
            <person name="Kogle M.E."/>
            <person name="Barry K."/>
            <person name="Clum A."/>
            <person name="Na H."/>
            <person name="Ledsgaard L."/>
            <person name="Lin J."/>
            <person name="Lipzen A."/>
            <person name="Kuo A."/>
            <person name="Riley R."/>
            <person name="Mondo S."/>
            <person name="Labutti K."/>
            <person name="Haridas S."/>
            <person name="Pangalinan J."/>
            <person name="Salamov A.A."/>
            <person name="Simmons B.A."/>
            <person name="Magnuson J.K."/>
            <person name="Chen J."/>
            <person name="Drula E."/>
            <person name="Henrissat B."/>
            <person name="Wiebenga A."/>
            <person name="Lubbers R.J."/>
            <person name="Gomes A.C."/>
            <person name="Makela M.R."/>
            <person name="Stajich J."/>
            <person name="Grigoriev I.V."/>
            <person name="Mortensen U.H."/>
            <person name="De Vries R.P."/>
            <person name="Baker S.E."/>
            <person name="Andersen M.R."/>
        </authorList>
    </citation>
    <scope>NUCLEOTIDE SEQUENCE [LARGE SCALE GENOMIC DNA]</scope>
    <source>
        <strain evidence="1 2">CBS 123904</strain>
    </source>
</reference>
<gene>
    <name evidence="1" type="ORF">BJY01DRAFT_174664</name>
</gene>
<sequence>MTSLRSEAVLRRMELSHHSPRKMSLVWSSPLVYSTTWPMLSLRYTCERRQATPSVRPPALFLWCFGGWDAVIDMPGSWPKSSEKIQ</sequence>